<keyword evidence="4" id="KW-1185">Reference proteome</keyword>
<feature type="transmembrane region" description="Helical" evidence="2">
    <location>
        <begin position="108"/>
        <end position="134"/>
    </location>
</feature>
<feature type="compositionally biased region" description="Basic and acidic residues" evidence="1">
    <location>
        <begin position="267"/>
        <end position="282"/>
    </location>
</feature>
<reference evidence="3 4" key="1">
    <citation type="submission" date="2018-07" db="EMBL/GenBank/DDBJ databases">
        <title>Streptomyces species from bats.</title>
        <authorList>
            <person name="Dunlap C."/>
        </authorList>
    </citation>
    <scope>NUCLEOTIDE SEQUENCE [LARGE SCALE GENOMIC DNA]</scope>
    <source>
        <strain evidence="3 4">AC230</strain>
    </source>
</reference>
<protein>
    <recommendedName>
        <fullName evidence="5">PrsW family intramembrane metalloprotease</fullName>
    </recommendedName>
</protein>
<feature type="region of interest" description="Disordered" evidence="1">
    <location>
        <begin position="247"/>
        <end position="282"/>
    </location>
</feature>
<evidence type="ECO:0000256" key="2">
    <source>
        <dbReference type="SAM" id="Phobius"/>
    </source>
</evidence>
<feature type="transmembrane region" description="Helical" evidence="2">
    <location>
        <begin position="179"/>
        <end position="198"/>
    </location>
</feature>
<proteinExistence type="predicted"/>
<keyword evidence="2" id="KW-1133">Transmembrane helix</keyword>
<feature type="transmembrane region" description="Helical" evidence="2">
    <location>
        <begin position="6"/>
        <end position="25"/>
    </location>
</feature>
<gene>
    <name evidence="3" type="ORF">DVH02_30235</name>
</gene>
<evidence type="ECO:0008006" key="5">
    <source>
        <dbReference type="Google" id="ProtNLM"/>
    </source>
</evidence>
<dbReference type="OrthoDB" id="10007058at2"/>
<feature type="transmembrane region" description="Helical" evidence="2">
    <location>
        <begin position="32"/>
        <end position="50"/>
    </location>
</feature>
<keyword evidence="2" id="KW-0472">Membrane</keyword>
<accession>A0A370B537</accession>
<name>A0A370B537_9ACTN</name>
<feature type="transmembrane region" description="Helical" evidence="2">
    <location>
        <begin position="204"/>
        <end position="228"/>
    </location>
</feature>
<dbReference type="EMBL" id="QQNA01000311">
    <property type="protein sequence ID" value="RDG34505.1"/>
    <property type="molecule type" value="Genomic_DNA"/>
</dbReference>
<feature type="compositionally biased region" description="Pro residues" evidence="1">
    <location>
        <begin position="257"/>
        <end position="266"/>
    </location>
</feature>
<dbReference type="AlphaFoldDB" id="A0A370B537"/>
<organism evidence="3 4">
    <name type="scientific">Streptomyces corynorhini</name>
    <dbReference type="NCBI Taxonomy" id="2282652"/>
    <lineage>
        <taxon>Bacteria</taxon>
        <taxon>Bacillati</taxon>
        <taxon>Actinomycetota</taxon>
        <taxon>Actinomycetes</taxon>
        <taxon>Kitasatosporales</taxon>
        <taxon>Streptomycetaceae</taxon>
        <taxon>Streptomyces</taxon>
    </lineage>
</organism>
<dbReference type="RefSeq" id="WP_114627040.1">
    <property type="nucleotide sequence ID" value="NZ_QQNA01000311.1"/>
</dbReference>
<dbReference type="Proteomes" id="UP000253741">
    <property type="component" value="Unassembled WGS sequence"/>
</dbReference>
<comment type="caution">
    <text evidence="3">The sequence shown here is derived from an EMBL/GenBank/DDBJ whole genome shotgun (WGS) entry which is preliminary data.</text>
</comment>
<evidence type="ECO:0000313" key="3">
    <source>
        <dbReference type="EMBL" id="RDG34505.1"/>
    </source>
</evidence>
<feature type="transmembrane region" description="Helical" evidence="2">
    <location>
        <begin position="154"/>
        <end position="172"/>
    </location>
</feature>
<evidence type="ECO:0000256" key="1">
    <source>
        <dbReference type="SAM" id="MobiDB-lite"/>
    </source>
</evidence>
<keyword evidence="2" id="KW-0812">Transmembrane</keyword>
<evidence type="ECO:0000313" key="4">
    <source>
        <dbReference type="Proteomes" id="UP000253741"/>
    </source>
</evidence>
<sequence>MTVIPLAVAAVVLTAATASWLLRHLAGRDPGYLWLLCCGLGSSALVNLAVKQPLAHTVASAGGVEAEVGPAAPLWFLVFALLLPPVAEEAVKAAPALLPAVRARARRSWLLTGIALGTGYGIGEAGFVAGVMAVSGDHAGTPWWHFSFFAAERVVASFGHGVMTALVLRGFFADRPRRLLGCLAAVALHGLLNLGPFLNQVVDVPPVLLALGLPAGVVVPALVFAHLLRQGGTGVVRAEADRVWRPDWALAPGPDTARPPDPGPPDPRPRDPGPPDPRPRES</sequence>